<comment type="caution">
    <text evidence="1">The sequence shown here is derived from an EMBL/GenBank/DDBJ whole genome shotgun (WGS) entry which is preliminary data.</text>
</comment>
<name>A0AAV5LYZ5_9ROSI</name>
<accession>A0AAV5LYZ5</accession>
<keyword evidence="2" id="KW-1185">Reference proteome</keyword>
<proteinExistence type="predicted"/>
<dbReference type="EMBL" id="BPVZ01000151">
    <property type="protein sequence ID" value="GKV41662.1"/>
    <property type="molecule type" value="Genomic_DNA"/>
</dbReference>
<dbReference type="AlphaFoldDB" id="A0AAV5LYZ5"/>
<protein>
    <submittedName>
        <fullName evidence="1">Uncharacterized protein</fullName>
    </submittedName>
</protein>
<dbReference type="Proteomes" id="UP001054252">
    <property type="component" value="Unassembled WGS sequence"/>
</dbReference>
<evidence type="ECO:0000313" key="1">
    <source>
        <dbReference type="EMBL" id="GKV41662.1"/>
    </source>
</evidence>
<gene>
    <name evidence="1" type="ORF">SLEP1_g49162</name>
</gene>
<evidence type="ECO:0000313" key="2">
    <source>
        <dbReference type="Proteomes" id="UP001054252"/>
    </source>
</evidence>
<reference evidence="1 2" key="1">
    <citation type="journal article" date="2021" name="Commun. Biol.">
        <title>The genome of Shorea leprosula (Dipterocarpaceae) highlights the ecological relevance of drought in aseasonal tropical rainforests.</title>
        <authorList>
            <person name="Ng K.K.S."/>
            <person name="Kobayashi M.J."/>
            <person name="Fawcett J.A."/>
            <person name="Hatakeyama M."/>
            <person name="Paape T."/>
            <person name="Ng C.H."/>
            <person name="Ang C.C."/>
            <person name="Tnah L.H."/>
            <person name="Lee C.T."/>
            <person name="Nishiyama T."/>
            <person name="Sese J."/>
            <person name="O'Brien M.J."/>
            <person name="Copetti D."/>
            <person name="Mohd Noor M.I."/>
            <person name="Ong R.C."/>
            <person name="Putra M."/>
            <person name="Sireger I.Z."/>
            <person name="Indrioko S."/>
            <person name="Kosugi Y."/>
            <person name="Izuno A."/>
            <person name="Isagi Y."/>
            <person name="Lee S.L."/>
            <person name="Shimizu K.K."/>
        </authorList>
    </citation>
    <scope>NUCLEOTIDE SEQUENCE [LARGE SCALE GENOMIC DNA]</scope>
    <source>
        <strain evidence="1">214</strain>
    </source>
</reference>
<organism evidence="1 2">
    <name type="scientific">Rubroshorea leprosula</name>
    <dbReference type="NCBI Taxonomy" id="152421"/>
    <lineage>
        <taxon>Eukaryota</taxon>
        <taxon>Viridiplantae</taxon>
        <taxon>Streptophyta</taxon>
        <taxon>Embryophyta</taxon>
        <taxon>Tracheophyta</taxon>
        <taxon>Spermatophyta</taxon>
        <taxon>Magnoliopsida</taxon>
        <taxon>eudicotyledons</taxon>
        <taxon>Gunneridae</taxon>
        <taxon>Pentapetalae</taxon>
        <taxon>rosids</taxon>
        <taxon>malvids</taxon>
        <taxon>Malvales</taxon>
        <taxon>Dipterocarpaceae</taxon>
        <taxon>Rubroshorea</taxon>
    </lineage>
</organism>
<sequence length="34" mass="3668">MRISGHFSEIVAGSSPNCSSVVLGKFWFLIVLSV</sequence>